<feature type="non-terminal residue" evidence="1">
    <location>
        <position position="1"/>
    </location>
</feature>
<proteinExistence type="predicted"/>
<comment type="caution">
    <text evidence="1">The sequence shown here is derived from an EMBL/GenBank/DDBJ whole genome shotgun (WGS) entry which is preliminary data.</text>
</comment>
<keyword evidence="2" id="KW-1185">Reference proteome</keyword>
<gene>
    <name evidence="1" type="ORF">CCMP2556_LOCUS28419</name>
</gene>
<reference evidence="1 2" key="1">
    <citation type="submission" date="2024-02" db="EMBL/GenBank/DDBJ databases">
        <authorList>
            <person name="Chen Y."/>
            <person name="Shah S."/>
            <person name="Dougan E. K."/>
            <person name="Thang M."/>
            <person name="Chan C."/>
        </authorList>
    </citation>
    <scope>NUCLEOTIDE SEQUENCE [LARGE SCALE GENOMIC DNA]</scope>
</reference>
<evidence type="ECO:0000313" key="2">
    <source>
        <dbReference type="Proteomes" id="UP001642484"/>
    </source>
</evidence>
<name>A0ABP0N5S8_9DINO</name>
<accession>A0ABP0N5S8</accession>
<dbReference type="EMBL" id="CAXAMN010021291">
    <property type="protein sequence ID" value="CAK9057605.1"/>
    <property type="molecule type" value="Genomic_DNA"/>
</dbReference>
<protein>
    <submittedName>
        <fullName evidence="1">Uncharacterized protein</fullName>
    </submittedName>
</protein>
<organism evidence="1 2">
    <name type="scientific">Durusdinium trenchii</name>
    <dbReference type="NCBI Taxonomy" id="1381693"/>
    <lineage>
        <taxon>Eukaryota</taxon>
        <taxon>Sar</taxon>
        <taxon>Alveolata</taxon>
        <taxon>Dinophyceae</taxon>
        <taxon>Suessiales</taxon>
        <taxon>Symbiodiniaceae</taxon>
        <taxon>Durusdinium</taxon>
    </lineage>
</organism>
<evidence type="ECO:0000313" key="1">
    <source>
        <dbReference type="EMBL" id="CAK9057605.1"/>
    </source>
</evidence>
<feature type="non-terminal residue" evidence="1">
    <location>
        <position position="110"/>
    </location>
</feature>
<dbReference type="Proteomes" id="UP001642484">
    <property type="component" value="Unassembled WGS sequence"/>
</dbReference>
<sequence>RLASCHGPAALTTNAVQKVEGVLQWLYKAKKMPGKPRKLAQALKLLKALNGKVQDVLRLQLQPEELKISELQKEAPDDTKNVMKSGYQTMRKHLGMLHHVTNFLELPDGT</sequence>